<accession>A0A016TZR5</accession>
<dbReference type="Pfam" id="PF07885">
    <property type="entry name" value="Ion_trans_2"/>
    <property type="match status" value="2"/>
</dbReference>
<keyword evidence="13" id="KW-1185">Reference proteome</keyword>
<feature type="transmembrane region" description="Helical" evidence="10">
    <location>
        <begin position="20"/>
        <end position="41"/>
    </location>
</feature>
<dbReference type="FunFam" id="1.10.287.70:FF:000235">
    <property type="entry name" value="TWiK family of potassium channels"/>
    <property type="match status" value="1"/>
</dbReference>
<dbReference type="PANTHER" id="PTHR11003:SF288">
    <property type="entry name" value="POTASSIUM CHANNEL DOMAIN-CONTAINING PROTEIN"/>
    <property type="match status" value="1"/>
</dbReference>
<dbReference type="InterPro" id="IPR013099">
    <property type="entry name" value="K_chnl_dom"/>
</dbReference>
<gene>
    <name evidence="12" type="primary">Acey_s0067.g9</name>
    <name evidence="12" type="ORF">Y032_0067g9</name>
</gene>
<proteinExistence type="inferred from homology"/>
<keyword evidence="2 8" id="KW-0813">Transport</keyword>
<evidence type="ECO:0000256" key="6">
    <source>
        <dbReference type="ARBA" id="ARBA00023136"/>
    </source>
</evidence>
<dbReference type="GO" id="GO:0022841">
    <property type="term" value="F:potassium ion leak channel activity"/>
    <property type="evidence" value="ECO:0007669"/>
    <property type="project" value="TreeGrafter"/>
</dbReference>
<dbReference type="SUPFAM" id="SSF81324">
    <property type="entry name" value="Voltage-gated potassium channels"/>
    <property type="match status" value="2"/>
</dbReference>
<feature type="domain" description="Potassium channel" evidence="11">
    <location>
        <begin position="113"/>
        <end position="171"/>
    </location>
</feature>
<evidence type="ECO:0000256" key="5">
    <source>
        <dbReference type="ARBA" id="ARBA00023065"/>
    </source>
</evidence>
<dbReference type="PANTHER" id="PTHR11003">
    <property type="entry name" value="POTASSIUM CHANNEL, SUBFAMILY K"/>
    <property type="match status" value="1"/>
</dbReference>
<feature type="transmembrane region" description="Helical" evidence="10">
    <location>
        <begin position="115"/>
        <end position="134"/>
    </location>
</feature>
<dbReference type="InterPro" id="IPR003280">
    <property type="entry name" value="2pore_dom_K_chnl"/>
</dbReference>
<evidence type="ECO:0000256" key="3">
    <source>
        <dbReference type="ARBA" id="ARBA00022692"/>
    </source>
</evidence>
<feature type="transmembrane region" description="Helical" evidence="10">
    <location>
        <begin position="146"/>
        <end position="164"/>
    </location>
</feature>
<keyword evidence="3 8" id="KW-0812">Transmembrane</keyword>
<name>A0A016TZR5_9BILA</name>
<dbReference type="AlphaFoldDB" id="A0A016TZR5"/>
<feature type="transmembrane region" description="Helical" evidence="10">
    <location>
        <begin position="238"/>
        <end position="259"/>
    </location>
</feature>
<feature type="region of interest" description="Disordered" evidence="9">
    <location>
        <begin position="347"/>
        <end position="371"/>
    </location>
</feature>
<keyword evidence="7 8" id="KW-0407">Ion channel</keyword>
<keyword evidence="5 8" id="KW-0406">Ion transport</keyword>
<evidence type="ECO:0000313" key="13">
    <source>
        <dbReference type="Proteomes" id="UP000024635"/>
    </source>
</evidence>
<evidence type="ECO:0000256" key="1">
    <source>
        <dbReference type="ARBA" id="ARBA00004141"/>
    </source>
</evidence>
<evidence type="ECO:0000256" key="10">
    <source>
        <dbReference type="SAM" id="Phobius"/>
    </source>
</evidence>
<dbReference type="GO" id="GO:0015271">
    <property type="term" value="F:outward rectifier potassium channel activity"/>
    <property type="evidence" value="ECO:0007669"/>
    <property type="project" value="TreeGrafter"/>
</dbReference>
<dbReference type="PRINTS" id="PR01333">
    <property type="entry name" value="2POREKCHANEL"/>
</dbReference>
<protein>
    <recommendedName>
        <fullName evidence="11">Potassium channel domain-containing protein</fullName>
    </recommendedName>
</protein>
<evidence type="ECO:0000256" key="2">
    <source>
        <dbReference type="ARBA" id="ARBA00022448"/>
    </source>
</evidence>
<dbReference type="GO" id="GO:0005886">
    <property type="term" value="C:plasma membrane"/>
    <property type="evidence" value="ECO:0007669"/>
    <property type="project" value="TreeGrafter"/>
</dbReference>
<comment type="caution">
    <text evidence="12">The sequence shown here is derived from an EMBL/GenBank/DDBJ whole genome shotgun (WGS) entry which is preliminary data.</text>
</comment>
<organism evidence="12 13">
    <name type="scientific">Ancylostoma ceylanicum</name>
    <dbReference type="NCBI Taxonomy" id="53326"/>
    <lineage>
        <taxon>Eukaryota</taxon>
        <taxon>Metazoa</taxon>
        <taxon>Ecdysozoa</taxon>
        <taxon>Nematoda</taxon>
        <taxon>Chromadorea</taxon>
        <taxon>Rhabditida</taxon>
        <taxon>Rhabditina</taxon>
        <taxon>Rhabditomorpha</taxon>
        <taxon>Strongyloidea</taxon>
        <taxon>Ancylostomatidae</taxon>
        <taxon>Ancylostomatinae</taxon>
        <taxon>Ancylostoma</taxon>
    </lineage>
</organism>
<dbReference type="Proteomes" id="UP000024635">
    <property type="component" value="Unassembled WGS sequence"/>
</dbReference>
<evidence type="ECO:0000256" key="4">
    <source>
        <dbReference type="ARBA" id="ARBA00022989"/>
    </source>
</evidence>
<comment type="similarity">
    <text evidence="8">Belongs to the two pore domain potassium channel (TC 1.A.1.8) family.</text>
</comment>
<evidence type="ECO:0000313" key="12">
    <source>
        <dbReference type="EMBL" id="EYC08286.1"/>
    </source>
</evidence>
<evidence type="ECO:0000256" key="9">
    <source>
        <dbReference type="SAM" id="MobiDB-lite"/>
    </source>
</evidence>
<evidence type="ECO:0000259" key="11">
    <source>
        <dbReference type="Pfam" id="PF07885"/>
    </source>
</evidence>
<dbReference type="OrthoDB" id="297496at2759"/>
<comment type="subcellular location">
    <subcellularLocation>
        <location evidence="1">Membrane</location>
        <topology evidence="1">Multi-pass membrane protein</topology>
    </subcellularLocation>
</comment>
<feature type="domain" description="Potassium channel" evidence="11">
    <location>
        <begin position="192"/>
        <end position="260"/>
    </location>
</feature>
<dbReference type="GO" id="GO:0030322">
    <property type="term" value="P:stabilization of membrane potential"/>
    <property type="evidence" value="ECO:0007669"/>
    <property type="project" value="TreeGrafter"/>
</dbReference>
<evidence type="ECO:0000256" key="8">
    <source>
        <dbReference type="RuleBase" id="RU003857"/>
    </source>
</evidence>
<feature type="transmembrane region" description="Helical" evidence="10">
    <location>
        <begin position="184"/>
        <end position="203"/>
    </location>
</feature>
<sequence length="371" mass="41671">MSDAEESSSNIWERFRLRAVFLHLGLVATCIAYIVLGAWLFQAIERPVELRIRDQALSMFEKVKEEFLSNVTLSNKNVEDTVDAYIGNMLTLFENPHYAHVFETHLTNNTSERDIWTFPAAVLFTTTTIIPVGYGNVCPASELGRMLLIIYGIVGIPLALVTMADTGKFISRAVTIWFEESMAIPTGLFLSVLCFYPVIGGLLFHHYADLQFRDAIYFSFTSIFTIGFGDLMPSINVIYLVVFIVFGVILVTITIDFVAAEVIDHIHYMGRHVGKAREIAGKMMQLAQSINMNRGITGLTAGMNQLQALARFGLLGKIDREVLEKGTPYAFAPFLEDMDFMDNASVYSPTKDEKEKPPTLNQHPVRHLYLS</sequence>
<dbReference type="Gene3D" id="1.10.287.70">
    <property type="match status" value="1"/>
</dbReference>
<dbReference type="EMBL" id="JARK01001403">
    <property type="protein sequence ID" value="EYC08286.1"/>
    <property type="molecule type" value="Genomic_DNA"/>
</dbReference>
<keyword evidence="4 10" id="KW-1133">Transmembrane helix</keyword>
<keyword evidence="6 10" id="KW-0472">Membrane</keyword>
<evidence type="ECO:0000256" key="7">
    <source>
        <dbReference type="ARBA" id="ARBA00023303"/>
    </source>
</evidence>
<reference evidence="13" key="1">
    <citation type="journal article" date="2015" name="Nat. Genet.">
        <title>The genome and transcriptome of the zoonotic hookworm Ancylostoma ceylanicum identify infection-specific gene families.</title>
        <authorList>
            <person name="Schwarz E.M."/>
            <person name="Hu Y."/>
            <person name="Antoshechkin I."/>
            <person name="Miller M.M."/>
            <person name="Sternberg P.W."/>
            <person name="Aroian R.V."/>
        </authorList>
    </citation>
    <scope>NUCLEOTIDE SEQUENCE</scope>
    <source>
        <strain evidence="13">HY135</strain>
    </source>
</reference>
<feature type="transmembrane region" description="Helical" evidence="10">
    <location>
        <begin position="215"/>
        <end position="232"/>
    </location>
</feature>